<name>A0A0P9RGY7_PSEA0</name>
<proteinExistence type="predicted"/>
<evidence type="ECO:0000313" key="1">
    <source>
        <dbReference type="EMBL" id="KPX37365.1"/>
    </source>
</evidence>
<dbReference type="EMBL" id="RBPV01000189">
    <property type="protein sequence ID" value="RMO60350.1"/>
    <property type="molecule type" value="Genomic_DNA"/>
</dbReference>
<reference evidence="1 3" key="1">
    <citation type="submission" date="2015-09" db="EMBL/GenBank/DDBJ databases">
        <title>Genome announcement of multiple Pseudomonas syringae strains.</title>
        <authorList>
            <person name="Thakur S."/>
            <person name="Wang P.W."/>
            <person name="Gong Y."/>
            <person name="Weir B.S."/>
            <person name="Guttman D.S."/>
        </authorList>
    </citation>
    <scope>NUCLEOTIDE SEQUENCE [LARGE SCALE GENOMIC DNA]</scope>
    <source>
        <strain evidence="1 3">ICMP4455</strain>
    </source>
</reference>
<dbReference type="Proteomes" id="UP000275613">
    <property type="component" value="Unassembled WGS sequence"/>
</dbReference>
<accession>A0A0P9RGY7</accession>
<dbReference type="Proteomes" id="UP000050490">
    <property type="component" value="Unassembled WGS sequence"/>
</dbReference>
<reference evidence="2 4" key="2">
    <citation type="submission" date="2018-08" db="EMBL/GenBank/DDBJ databases">
        <title>Recombination of ecologically and evolutionarily significant loci maintains genetic cohesion in the Pseudomonas syringae species complex.</title>
        <authorList>
            <person name="Dillon M."/>
            <person name="Thakur S."/>
            <person name="Almeida R.N.D."/>
            <person name="Weir B.S."/>
            <person name="Guttman D.S."/>
        </authorList>
    </citation>
    <scope>NUCLEOTIDE SEQUENCE [LARGE SCALE GENOMIC DNA]</scope>
    <source>
        <strain evidence="2 4">ICMP 4316</strain>
    </source>
</reference>
<dbReference type="AlphaFoldDB" id="A0A0P9RGY7"/>
<evidence type="ECO:0000313" key="3">
    <source>
        <dbReference type="Proteomes" id="UP000050490"/>
    </source>
</evidence>
<gene>
    <name evidence="1" type="ORF">ALO70_101390</name>
    <name evidence="2" type="ORF">ALQ39_101645</name>
</gene>
<evidence type="ECO:0000313" key="2">
    <source>
        <dbReference type="EMBL" id="RMO60350.1"/>
    </source>
</evidence>
<protein>
    <submittedName>
        <fullName evidence="1">Uncharacterized protein</fullName>
    </submittedName>
</protein>
<evidence type="ECO:0000313" key="4">
    <source>
        <dbReference type="Proteomes" id="UP000275613"/>
    </source>
</evidence>
<sequence length="59" mass="6483">MNSVKRAQRSATPVVVDPMNSRQFRKPEPCSGLGQTVCIGKQFRRAGCPAPWQGLRIAV</sequence>
<comment type="caution">
    <text evidence="1">The sequence shown here is derived from an EMBL/GenBank/DDBJ whole genome shotgun (WGS) entry which is preliminary data.</text>
</comment>
<dbReference type="EMBL" id="LJQI01000050">
    <property type="protein sequence ID" value="KPX37365.1"/>
    <property type="molecule type" value="Genomic_DNA"/>
</dbReference>
<organism evidence="1 3">
    <name type="scientific">Pseudomonas amygdali pv. eriobotryae</name>
    <dbReference type="NCBI Taxonomy" id="129137"/>
    <lineage>
        <taxon>Bacteria</taxon>
        <taxon>Pseudomonadati</taxon>
        <taxon>Pseudomonadota</taxon>
        <taxon>Gammaproteobacteria</taxon>
        <taxon>Pseudomonadales</taxon>
        <taxon>Pseudomonadaceae</taxon>
        <taxon>Pseudomonas</taxon>
        <taxon>Pseudomonas amygdali</taxon>
    </lineage>
</organism>